<reference evidence="22 23" key="1">
    <citation type="submission" date="2019-08" db="EMBL/GenBank/DDBJ databases">
        <authorList>
            <person name="Lei W."/>
        </authorList>
    </citation>
    <scope>NUCLEOTIDE SEQUENCE [LARGE SCALE GENOMIC DNA]</scope>
    <source>
        <strain evidence="22 23">CCUG 58627</strain>
    </source>
</reference>
<feature type="domain" description="PTS EIIB type-4" evidence="21">
    <location>
        <begin position="179"/>
        <end position="344"/>
    </location>
</feature>
<dbReference type="SUPFAM" id="SSF52728">
    <property type="entry name" value="PTS IIb component"/>
    <property type="match status" value="1"/>
</dbReference>
<accession>A0A5C5UA61</accession>
<dbReference type="OrthoDB" id="9788818at2"/>
<dbReference type="GO" id="GO:0005886">
    <property type="term" value="C:plasma membrane"/>
    <property type="evidence" value="ECO:0007669"/>
    <property type="project" value="UniProtKB-SubCell"/>
</dbReference>
<evidence type="ECO:0000256" key="12">
    <source>
        <dbReference type="ARBA" id="ARBA00022679"/>
    </source>
</evidence>
<dbReference type="NCBIfam" id="TIGR00824">
    <property type="entry name" value="EIIA-man"/>
    <property type="match status" value="1"/>
</dbReference>
<dbReference type="InterPro" id="IPR036667">
    <property type="entry name" value="PTS_IIB_sorbose-sp_sf"/>
</dbReference>
<comment type="function">
    <text evidence="16">The phosphoenolpyruvate-dependent sugar phosphotransferase system (sugar PTS), a major carbohydrate active transport system, catalyzes the phosphorylation of incoming sugar substrates concomitantly with their translocation across the cell membrane. The enzyme II ManXYZ PTS system is involved in mannose transport.</text>
</comment>
<dbReference type="CDD" id="cd00006">
    <property type="entry name" value="PTS_IIA_man"/>
    <property type="match status" value="1"/>
</dbReference>
<dbReference type="GO" id="GO:0008982">
    <property type="term" value="F:protein-N(PI)-phosphohistidine-sugar phosphotransferase activity"/>
    <property type="evidence" value="ECO:0007669"/>
    <property type="project" value="InterPro"/>
</dbReference>
<dbReference type="InterPro" id="IPR013789">
    <property type="entry name" value="PTS_EIIA_man"/>
</dbReference>
<dbReference type="InterPro" id="IPR036662">
    <property type="entry name" value="PTS_EIIA_man-typ_sf"/>
</dbReference>
<evidence type="ECO:0000259" key="20">
    <source>
        <dbReference type="PROSITE" id="PS51096"/>
    </source>
</evidence>
<evidence type="ECO:0000256" key="10">
    <source>
        <dbReference type="ARBA" id="ARBA00022553"/>
    </source>
</evidence>
<evidence type="ECO:0000256" key="3">
    <source>
        <dbReference type="ARBA" id="ARBA00004496"/>
    </source>
</evidence>
<evidence type="ECO:0000313" key="23">
    <source>
        <dbReference type="Proteomes" id="UP000320791"/>
    </source>
</evidence>
<evidence type="ECO:0000256" key="18">
    <source>
        <dbReference type="ARBA" id="ARBA00032197"/>
    </source>
</evidence>
<keyword evidence="15" id="KW-0472">Membrane</keyword>
<sequence length="344" mass="36058">MVCIIVAAHGESAPALVDSATMIVGEVENTHSVTFVPGQGPEDLLEAYGEIVGDNTEDLLFLVDLFGGSPYNAGARFVADRENADAVSGVSIPMLVEVFTAARRPNATLDKLVKKALKAGTSGVRSFKAGKPPKPAAPPVDAAPADAAATDAAPAAAAAAPATAAPAEIDPNFPRDPNATMNVAFLRIDSRLIHGQVAGSWVNHVAPQTLIAACDAAAHDELRKSLLLQVGPASARTNVLDIPKTVRVYFNPEYKGMRTMIVVESPMDALKLLEEGVKVDEVNVGGVTFKTGMTLITEAVSVNDEHVEAYKAINALGVPMTLQQVPTSSRTDMMSKLKEKGLLT</sequence>
<dbReference type="PROSITE" id="PS51096">
    <property type="entry name" value="PTS_EIIA_TYPE_4"/>
    <property type="match status" value="1"/>
</dbReference>
<keyword evidence="11" id="KW-0762">Sugar transport</keyword>
<dbReference type="InterPro" id="IPR033887">
    <property type="entry name" value="PTS_IIA_man"/>
</dbReference>
<evidence type="ECO:0000256" key="16">
    <source>
        <dbReference type="ARBA" id="ARBA00023757"/>
    </source>
</evidence>
<evidence type="ECO:0000256" key="7">
    <source>
        <dbReference type="ARBA" id="ARBA00022448"/>
    </source>
</evidence>
<evidence type="ECO:0000256" key="6">
    <source>
        <dbReference type="ARBA" id="ARBA00021685"/>
    </source>
</evidence>
<evidence type="ECO:0000313" key="22">
    <source>
        <dbReference type="EMBL" id="TWT22829.1"/>
    </source>
</evidence>
<comment type="catalytic activity">
    <reaction evidence="1">
        <text>D-mannose(out) + N(pros)-phospho-L-histidyl-[protein] = D-mannose 6-phosphate(in) + L-histidyl-[protein]</text>
        <dbReference type="Rhea" id="RHEA:49232"/>
        <dbReference type="Rhea" id="RHEA-COMP:9745"/>
        <dbReference type="Rhea" id="RHEA-COMP:9746"/>
        <dbReference type="ChEBI" id="CHEBI:4208"/>
        <dbReference type="ChEBI" id="CHEBI:29979"/>
        <dbReference type="ChEBI" id="CHEBI:58735"/>
        <dbReference type="ChEBI" id="CHEBI:64837"/>
        <dbReference type="EC" id="2.7.1.191"/>
    </reaction>
</comment>
<feature type="region of interest" description="Disordered" evidence="19">
    <location>
        <begin position="124"/>
        <end position="148"/>
    </location>
</feature>
<keyword evidence="7" id="KW-0813">Transport</keyword>
<feature type="compositionally biased region" description="Low complexity" evidence="19">
    <location>
        <begin position="139"/>
        <end position="148"/>
    </location>
</feature>
<dbReference type="Gene3D" id="3.40.35.10">
    <property type="entry name" value="Phosphotransferase system, sorbose subfamily IIB component"/>
    <property type="match status" value="1"/>
</dbReference>
<dbReference type="Gene3D" id="3.40.50.510">
    <property type="entry name" value="Phosphotransferase system, mannose-type IIA component"/>
    <property type="match status" value="1"/>
</dbReference>
<evidence type="ECO:0000256" key="19">
    <source>
        <dbReference type="SAM" id="MobiDB-lite"/>
    </source>
</evidence>
<comment type="subcellular location">
    <subcellularLocation>
        <location evidence="2">Cell membrane</location>
    </subcellularLocation>
    <subcellularLocation>
        <location evidence="3">Cytoplasm</location>
    </subcellularLocation>
</comment>
<dbReference type="Pfam" id="PF03610">
    <property type="entry name" value="EIIA-man"/>
    <property type="match status" value="1"/>
</dbReference>
<keyword evidence="10" id="KW-0597">Phosphoprotein</keyword>
<keyword evidence="13" id="KW-0598">Phosphotransferase system</keyword>
<dbReference type="PROSITE" id="PS51101">
    <property type="entry name" value="PTS_EIIB_TYPE_4"/>
    <property type="match status" value="1"/>
</dbReference>
<evidence type="ECO:0000259" key="21">
    <source>
        <dbReference type="PROSITE" id="PS51101"/>
    </source>
</evidence>
<evidence type="ECO:0000256" key="15">
    <source>
        <dbReference type="ARBA" id="ARBA00023136"/>
    </source>
</evidence>
<dbReference type="SUPFAM" id="SSF53062">
    <property type="entry name" value="PTS system fructose IIA component-like"/>
    <property type="match status" value="1"/>
</dbReference>
<evidence type="ECO:0000256" key="2">
    <source>
        <dbReference type="ARBA" id="ARBA00004236"/>
    </source>
</evidence>
<evidence type="ECO:0000256" key="14">
    <source>
        <dbReference type="ARBA" id="ARBA00022777"/>
    </source>
</evidence>
<dbReference type="GO" id="GO:0016301">
    <property type="term" value="F:kinase activity"/>
    <property type="evidence" value="ECO:0007669"/>
    <property type="project" value="UniProtKB-KW"/>
</dbReference>
<dbReference type="RefSeq" id="WP_146325291.1">
    <property type="nucleotide sequence ID" value="NZ_BAABLR010000066.1"/>
</dbReference>
<dbReference type="InterPro" id="IPR004720">
    <property type="entry name" value="PTS_IIB_sorbose-sp"/>
</dbReference>
<evidence type="ECO:0000256" key="13">
    <source>
        <dbReference type="ARBA" id="ARBA00022683"/>
    </source>
</evidence>
<dbReference type="InterPro" id="IPR004701">
    <property type="entry name" value="PTS_EIIA_man-typ"/>
</dbReference>
<dbReference type="Proteomes" id="UP000320791">
    <property type="component" value="Unassembled WGS sequence"/>
</dbReference>
<dbReference type="Pfam" id="PF03830">
    <property type="entry name" value="PTSIIB_sorb"/>
    <property type="match status" value="1"/>
</dbReference>
<dbReference type="AlphaFoldDB" id="A0A5C5UA61"/>
<dbReference type="EC" id="2.7.1.191" evidence="5"/>
<evidence type="ECO:0000256" key="5">
    <source>
        <dbReference type="ARBA" id="ARBA00011929"/>
    </source>
</evidence>
<keyword evidence="23" id="KW-1185">Reference proteome</keyword>
<name>A0A5C5UA61_9CORY</name>
<dbReference type="GO" id="GO:0009401">
    <property type="term" value="P:phosphoenolpyruvate-dependent sugar phosphotransferase system"/>
    <property type="evidence" value="ECO:0007669"/>
    <property type="project" value="UniProtKB-KW"/>
</dbReference>
<evidence type="ECO:0000256" key="17">
    <source>
        <dbReference type="ARBA" id="ARBA00030229"/>
    </source>
</evidence>
<keyword evidence="9" id="KW-0963">Cytoplasm</keyword>
<evidence type="ECO:0000256" key="1">
    <source>
        <dbReference type="ARBA" id="ARBA00000514"/>
    </source>
</evidence>
<keyword evidence="8" id="KW-1003">Cell membrane</keyword>
<dbReference type="EMBL" id="VOHM01000026">
    <property type="protein sequence ID" value="TWT22829.1"/>
    <property type="molecule type" value="Genomic_DNA"/>
</dbReference>
<dbReference type="PANTHER" id="PTHR33799">
    <property type="entry name" value="PTS PERMEASE-RELATED-RELATED"/>
    <property type="match status" value="1"/>
</dbReference>
<evidence type="ECO:0000256" key="4">
    <source>
        <dbReference type="ARBA" id="ARBA00011738"/>
    </source>
</evidence>
<keyword evidence="14" id="KW-0418">Kinase</keyword>
<keyword evidence="12" id="KW-0808">Transferase</keyword>
<comment type="caution">
    <text evidence="22">The sequence shown here is derived from an EMBL/GenBank/DDBJ whole genome shotgun (WGS) entry which is preliminary data.</text>
</comment>
<comment type="subunit">
    <text evidence="4">Homodimer.</text>
</comment>
<dbReference type="InterPro" id="IPR051471">
    <property type="entry name" value="Bacterial_PTS_sugar_comp"/>
</dbReference>
<proteinExistence type="predicted"/>
<evidence type="ECO:0000256" key="8">
    <source>
        <dbReference type="ARBA" id="ARBA00022475"/>
    </source>
</evidence>
<gene>
    <name evidence="22" type="ORF">FRX94_10470</name>
</gene>
<evidence type="ECO:0000256" key="11">
    <source>
        <dbReference type="ARBA" id="ARBA00022597"/>
    </source>
</evidence>
<organism evidence="22 23">
    <name type="scientific">Corynebacterium canis</name>
    <dbReference type="NCBI Taxonomy" id="679663"/>
    <lineage>
        <taxon>Bacteria</taxon>
        <taxon>Bacillati</taxon>
        <taxon>Actinomycetota</taxon>
        <taxon>Actinomycetes</taxon>
        <taxon>Mycobacteriales</taxon>
        <taxon>Corynebacteriaceae</taxon>
        <taxon>Corynebacterium</taxon>
    </lineage>
</organism>
<dbReference type="PANTHER" id="PTHR33799:SF1">
    <property type="entry name" value="PTS SYSTEM MANNOSE-SPECIFIC EIIAB COMPONENT-RELATED"/>
    <property type="match status" value="1"/>
</dbReference>
<dbReference type="GO" id="GO:0005737">
    <property type="term" value="C:cytoplasm"/>
    <property type="evidence" value="ECO:0007669"/>
    <property type="project" value="UniProtKB-SubCell"/>
</dbReference>
<evidence type="ECO:0000256" key="9">
    <source>
        <dbReference type="ARBA" id="ARBA00022490"/>
    </source>
</evidence>
<feature type="domain" description="PTS EIIA type-4" evidence="20">
    <location>
        <begin position="1"/>
        <end position="124"/>
    </location>
</feature>
<protein>
    <recommendedName>
        <fullName evidence="6">PTS system mannose-specific EIIAB component</fullName>
        <ecNumber evidence="5">2.7.1.191</ecNumber>
    </recommendedName>
    <alternativeName>
        <fullName evidence="18">EIIAB-Man</fullName>
    </alternativeName>
    <alternativeName>
        <fullName evidence="17">EIII-Man</fullName>
    </alternativeName>
</protein>